<dbReference type="RefSeq" id="WP_207541779.1">
    <property type="nucleotide sequence ID" value="NZ_JAFNAA010000004.1"/>
</dbReference>
<evidence type="ECO:0000313" key="3">
    <source>
        <dbReference type="Proteomes" id="UP000664658"/>
    </source>
</evidence>
<accession>A0A8I1W7U1</accession>
<dbReference type="Proteomes" id="UP000664658">
    <property type="component" value="Unassembled WGS sequence"/>
</dbReference>
<dbReference type="SUPFAM" id="SSF54427">
    <property type="entry name" value="NTF2-like"/>
    <property type="match status" value="1"/>
</dbReference>
<proteinExistence type="predicted"/>
<dbReference type="AlphaFoldDB" id="A0A8I1W7U1"/>
<organism evidence="2 3">
    <name type="scientific">Plesiomonas shigelloides</name>
    <name type="common">Aeromonas shigelloides</name>
    <dbReference type="NCBI Taxonomy" id="703"/>
    <lineage>
        <taxon>Bacteria</taxon>
        <taxon>Pseudomonadati</taxon>
        <taxon>Pseudomonadota</taxon>
        <taxon>Gammaproteobacteria</taxon>
        <taxon>Enterobacterales</taxon>
        <taxon>Enterobacteriaceae</taxon>
        <taxon>Plesiomonas</taxon>
    </lineage>
</organism>
<dbReference type="InterPro" id="IPR037401">
    <property type="entry name" value="SnoaL-like"/>
</dbReference>
<sequence>MLAQHQAMIDKFSAAYAELTAEKIAHFPDLYADDVVFMDPVQQIYSVQDLQVYFFRIIEQTYYHRVKVIRAFSSDNDVFILWELSYAHANLEQGDDISVEGASHLRLEGERIIFQRNYYDMGAMLYEHIPLISRVVHYMKGKIAGFNRNN</sequence>
<evidence type="ECO:0000313" key="2">
    <source>
        <dbReference type="EMBL" id="MBO1107660.1"/>
    </source>
</evidence>
<dbReference type="Gene3D" id="3.10.450.50">
    <property type="match status" value="1"/>
</dbReference>
<dbReference type="Pfam" id="PF12680">
    <property type="entry name" value="SnoaL_2"/>
    <property type="match status" value="1"/>
</dbReference>
<protein>
    <submittedName>
        <fullName evidence="2">Nuclear transport factor 2 family protein</fullName>
    </submittedName>
</protein>
<feature type="domain" description="SnoaL-like" evidence="1">
    <location>
        <begin position="14"/>
        <end position="113"/>
    </location>
</feature>
<comment type="caution">
    <text evidence="2">The sequence shown here is derived from an EMBL/GenBank/DDBJ whole genome shotgun (WGS) entry which is preliminary data.</text>
</comment>
<reference evidence="2" key="1">
    <citation type="submission" date="2021-03" db="EMBL/GenBank/DDBJ databases">
        <title>Plesiomonas shigelloides zfcc0051, isolated from zebrafish feces.</title>
        <authorList>
            <person name="Vanderhoek Z."/>
            <person name="Gaulke C."/>
        </authorList>
    </citation>
    <scope>NUCLEOTIDE SEQUENCE</scope>
    <source>
        <strain evidence="2">Zfcc0051</strain>
    </source>
</reference>
<dbReference type="InterPro" id="IPR032710">
    <property type="entry name" value="NTF2-like_dom_sf"/>
</dbReference>
<evidence type="ECO:0000259" key="1">
    <source>
        <dbReference type="Pfam" id="PF12680"/>
    </source>
</evidence>
<gene>
    <name evidence="2" type="ORF">J2R62_05355</name>
</gene>
<name>A0A8I1W7U1_PLESH</name>
<dbReference type="EMBL" id="JAFNAA010000004">
    <property type="protein sequence ID" value="MBO1107660.1"/>
    <property type="molecule type" value="Genomic_DNA"/>
</dbReference>